<dbReference type="GO" id="GO:0005759">
    <property type="term" value="C:mitochondrial matrix"/>
    <property type="evidence" value="ECO:0007669"/>
    <property type="project" value="TreeGrafter"/>
</dbReference>
<sequence>MTNESLRVRACVLMLLNPMSSLTCLASYRKLYRTYRKTSRHPRPPIPRPINSQLRSLINAGLKDHQLDSVVNYLVSSNLHQELVRRYNPADDLTEPERLKATVNRVGLNMPKTIDLETPL</sequence>
<evidence type="ECO:0000313" key="4">
    <source>
        <dbReference type="Proteomes" id="UP000005240"/>
    </source>
</evidence>
<accession>A0A180GQB9</accession>
<dbReference type="OrthoDB" id="15893at2759"/>
<organism evidence="2">
    <name type="scientific">Puccinia triticina (isolate 1-1 / race 1 (BBBD))</name>
    <name type="common">Brown leaf rust fungus</name>
    <dbReference type="NCBI Taxonomy" id="630390"/>
    <lineage>
        <taxon>Eukaryota</taxon>
        <taxon>Fungi</taxon>
        <taxon>Dikarya</taxon>
        <taxon>Basidiomycota</taxon>
        <taxon>Pucciniomycotina</taxon>
        <taxon>Pucciniomycetes</taxon>
        <taxon>Pucciniales</taxon>
        <taxon>Pucciniaceae</taxon>
        <taxon>Puccinia</taxon>
    </lineage>
</organism>
<dbReference type="PANTHER" id="PTHR28015">
    <property type="entry name" value="ATP SYNTHASE ASSEMBLY FACTOR FMC1, MITOCHONDRIAL"/>
    <property type="match status" value="1"/>
</dbReference>
<evidence type="ECO:0000313" key="2">
    <source>
        <dbReference type="EMBL" id="OAV94472.1"/>
    </source>
</evidence>
<reference evidence="2" key="2">
    <citation type="submission" date="2016-05" db="EMBL/GenBank/DDBJ databases">
        <title>Comparative analysis highlights variable genome content of wheat rusts and divergence of the mating loci.</title>
        <authorList>
            <person name="Cuomo C.A."/>
            <person name="Bakkeren G."/>
            <person name="Szabo L."/>
            <person name="Khalil H."/>
            <person name="Joly D."/>
            <person name="Goldberg J."/>
            <person name="Young S."/>
            <person name="Zeng Q."/>
            <person name="Fellers J."/>
        </authorList>
    </citation>
    <scope>NUCLEOTIDE SEQUENCE [LARGE SCALE GENOMIC DNA]</scope>
    <source>
        <strain evidence="2">1-1 BBBD Race 1</strain>
    </source>
</reference>
<protein>
    <submittedName>
        <fullName evidence="2 3">Uncharacterized protein</fullName>
    </submittedName>
</protein>
<evidence type="ECO:0000313" key="3">
    <source>
        <dbReference type="EnsemblFungi" id="PTTG_03058-t43_1-p1"/>
    </source>
</evidence>
<reference evidence="2" key="1">
    <citation type="submission" date="2009-11" db="EMBL/GenBank/DDBJ databases">
        <authorList>
            <consortium name="The Broad Institute Genome Sequencing Platform"/>
            <person name="Ward D."/>
            <person name="Feldgarden M."/>
            <person name="Earl A."/>
            <person name="Young S.K."/>
            <person name="Zeng Q."/>
            <person name="Koehrsen M."/>
            <person name="Alvarado L."/>
            <person name="Berlin A."/>
            <person name="Bochicchio J."/>
            <person name="Borenstein D."/>
            <person name="Chapman S.B."/>
            <person name="Chen Z."/>
            <person name="Engels R."/>
            <person name="Freedman E."/>
            <person name="Gellesch M."/>
            <person name="Goldberg J."/>
            <person name="Griggs A."/>
            <person name="Gujja S."/>
            <person name="Heilman E."/>
            <person name="Heiman D."/>
            <person name="Hepburn T."/>
            <person name="Howarth C."/>
            <person name="Jen D."/>
            <person name="Larson L."/>
            <person name="Lewis B."/>
            <person name="Mehta T."/>
            <person name="Park D."/>
            <person name="Pearson M."/>
            <person name="Roberts A."/>
            <person name="Saif S."/>
            <person name="Shea T."/>
            <person name="Shenoy N."/>
            <person name="Sisk P."/>
            <person name="Stolte C."/>
            <person name="Sykes S."/>
            <person name="Thomson T."/>
            <person name="Walk T."/>
            <person name="White J."/>
            <person name="Yandava C."/>
            <person name="Izard J."/>
            <person name="Baranova O.V."/>
            <person name="Blanton J.M."/>
            <person name="Tanner A.C."/>
            <person name="Dewhirst F.E."/>
            <person name="Haas B."/>
            <person name="Nusbaum C."/>
            <person name="Birren B."/>
        </authorList>
    </citation>
    <scope>NUCLEOTIDE SEQUENCE [LARGE SCALE GENOMIC DNA]</scope>
    <source>
        <strain evidence="2">1-1 BBBD Race 1</strain>
    </source>
</reference>
<name>A0A180GQB9_PUCT1</name>
<dbReference type="EnsemblFungi" id="PTTG_03058-t43_1">
    <property type="protein sequence ID" value="PTTG_03058-t43_1-p1"/>
    <property type="gene ID" value="PTTG_03058"/>
</dbReference>
<reference evidence="3 4" key="3">
    <citation type="journal article" date="2017" name="G3 (Bethesda)">
        <title>Comparative analysis highlights variable genome content of wheat rusts and divergence of the mating loci.</title>
        <authorList>
            <person name="Cuomo C.A."/>
            <person name="Bakkeren G."/>
            <person name="Khalil H.B."/>
            <person name="Panwar V."/>
            <person name="Joly D."/>
            <person name="Linning R."/>
            <person name="Sakthikumar S."/>
            <person name="Song X."/>
            <person name="Adiconis X."/>
            <person name="Fan L."/>
            <person name="Goldberg J.M."/>
            <person name="Levin J.Z."/>
            <person name="Young S."/>
            <person name="Zeng Q."/>
            <person name="Anikster Y."/>
            <person name="Bruce M."/>
            <person name="Wang M."/>
            <person name="Yin C."/>
            <person name="McCallum B."/>
            <person name="Szabo L.J."/>
            <person name="Hulbert S."/>
            <person name="Chen X."/>
            <person name="Fellers J.P."/>
        </authorList>
    </citation>
    <scope>NUCLEOTIDE SEQUENCE</scope>
    <source>
        <strain evidence="3">isolate 1-1 / race 1 (BBBD)</strain>
        <strain evidence="4">Isolate 1-1 / race 1 (BBBD)</strain>
    </source>
</reference>
<dbReference type="VEuPathDB" id="FungiDB:PTTG_03058"/>
<feature type="signal peptide" evidence="1">
    <location>
        <begin position="1"/>
        <end position="26"/>
    </location>
</feature>
<dbReference type="GO" id="GO:0033615">
    <property type="term" value="P:mitochondrial proton-transporting ATP synthase complex assembly"/>
    <property type="evidence" value="ECO:0007669"/>
    <property type="project" value="InterPro"/>
</dbReference>
<keyword evidence="1" id="KW-0732">Signal</keyword>
<dbReference type="AlphaFoldDB" id="A0A180GQB9"/>
<dbReference type="STRING" id="630390.A0A180GQB9"/>
<gene>
    <name evidence="2" type="ORF">PTTG_03058</name>
</gene>
<dbReference type="EMBL" id="ADAS02000039">
    <property type="protein sequence ID" value="OAV94472.1"/>
    <property type="molecule type" value="Genomic_DNA"/>
</dbReference>
<dbReference type="PANTHER" id="PTHR28015:SF1">
    <property type="entry name" value="ATP SYNTHASE ASSEMBLY FACTOR FMC1, MITOCHONDRIAL"/>
    <property type="match status" value="1"/>
</dbReference>
<dbReference type="Proteomes" id="UP000005240">
    <property type="component" value="Unassembled WGS sequence"/>
</dbReference>
<keyword evidence="4" id="KW-1185">Reference proteome</keyword>
<feature type="chain" id="PRO_5008110171" evidence="1">
    <location>
        <begin position="27"/>
        <end position="120"/>
    </location>
</feature>
<evidence type="ECO:0000256" key="1">
    <source>
        <dbReference type="SAM" id="SignalP"/>
    </source>
</evidence>
<proteinExistence type="predicted"/>
<dbReference type="InterPro" id="IPR039196">
    <property type="entry name" value="Fmc1"/>
</dbReference>
<dbReference type="Pfam" id="PF13233">
    <property type="entry name" value="Complex1_LYR_2"/>
    <property type="match status" value="1"/>
</dbReference>
<reference evidence="3" key="4">
    <citation type="submission" date="2025-05" db="UniProtKB">
        <authorList>
            <consortium name="EnsemblFungi"/>
        </authorList>
    </citation>
    <scope>IDENTIFICATION</scope>
    <source>
        <strain evidence="3">isolate 1-1 / race 1 (BBBD)</strain>
    </source>
</reference>